<dbReference type="PANTHER" id="PTHR43270:SF4">
    <property type="entry name" value="CARNOSINE DIPEPTIDASE 2, ISOFORM A"/>
    <property type="match status" value="1"/>
</dbReference>
<sequence length="283" mass="32066">IYMMYDTQPINKGKEWIGNPFGAEIHNLPPPLDILGNCIIARGAYNSKTPLLCFLSVVKELKEKNELPLTLFLIFDGEEEIGSPSLSKILENNKETFKDCRGVYYPSTKQNISGKSVLKLGYKGILSVTIIVSSLNKEPHSAFSAMIPNPAVDLISLLNTIYTNNEFLIKSLKKPYNISRDEHRLIDTLMKTLDLDKIKEKAGILNTREKDLRSSFTNYLFNPTFNISTLKSGFLEEGTKNYVPNEAVCKIDIRFAHKIPIDVLFNEIKEKIEEFSHTSKSKI</sequence>
<dbReference type="InterPro" id="IPR051458">
    <property type="entry name" value="Cyt/Met_Dipeptidase"/>
</dbReference>
<dbReference type="GO" id="GO:0006508">
    <property type="term" value="P:proteolysis"/>
    <property type="evidence" value="ECO:0007669"/>
    <property type="project" value="UniProtKB-KW"/>
</dbReference>
<organism evidence="5">
    <name type="scientific">marine sediment metagenome</name>
    <dbReference type="NCBI Taxonomy" id="412755"/>
    <lineage>
        <taxon>unclassified sequences</taxon>
        <taxon>metagenomes</taxon>
        <taxon>ecological metagenomes</taxon>
    </lineage>
</organism>
<dbReference type="Pfam" id="PF01546">
    <property type="entry name" value="Peptidase_M20"/>
    <property type="match status" value="1"/>
</dbReference>
<proteinExistence type="predicted"/>
<keyword evidence="3" id="KW-0378">Hydrolase</keyword>
<reference evidence="5" key="1">
    <citation type="journal article" date="2014" name="Front. Microbiol.">
        <title>High frequency of phylogenetically diverse reductive dehalogenase-homologous genes in deep subseafloor sedimentary metagenomes.</title>
        <authorList>
            <person name="Kawai M."/>
            <person name="Futagami T."/>
            <person name="Toyoda A."/>
            <person name="Takaki Y."/>
            <person name="Nishi S."/>
            <person name="Hori S."/>
            <person name="Arai W."/>
            <person name="Tsubouchi T."/>
            <person name="Morono Y."/>
            <person name="Uchiyama I."/>
            <person name="Ito T."/>
            <person name="Fujiyama A."/>
            <person name="Inagaki F."/>
            <person name="Takami H."/>
        </authorList>
    </citation>
    <scope>NUCLEOTIDE SEQUENCE</scope>
    <source>
        <strain evidence="5">Expedition CK06-06</strain>
    </source>
</reference>
<dbReference type="AlphaFoldDB" id="X1SEM6"/>
<dbReference type="PANTHER" id="PTHR43270">
    <property type="entry name" value="BETA-ALA-HIS DIPEPTIDASE"/>
    <property type="match status" value="1"/>
</dbReference>
<dbReference type="GO" id="GO:0008233">
    <property type="term" value="F:peptidase activity"/>
    <property type="evidence" value="ECO:0007669"/>
    <property type="project" value="UniProtKB-KW"/>
</dbReference>
<evidence type="ECO:0000256" key="2">
    <source>
        <dbReference type="ARBA" id="ARBA00022723"/>
    </source>
</evidence>
<feature type="non-terminal residue" evidence="5">
    <location>
        <position position="1"/>
    </location>
</feature>
<dbReference type="GO" id="GO:0046872">
    <property type="term" value="F:metal ion binding"/>
    <property type="evidence" value="ECO:0007669"/>
    <property type="project" value="UniProtKB-KW"/>
</dbReference>
<evidence type="ECO:0000313" key="5">
    <source>
        <dbReference type="EMBL" id="GAI91408.1"/>
    </source>
</evidence>
<dbReference type="EMBL" id="BARW01016468">
    <property type="protein sequence ID" value="GAI91408.1"/>
    <property type="molecule type" value="Genomic_DNA"/>
</dbReference>
<name>X1SEM6_9ZZZZ</name>
<evidence type="ECO:0000256" key="1">
    <source>
        <dbReference type="ARBA" id="ARBA00022670"/>
    </source>
</evidence>
<dbReference type="InterPro" id="IPR002933">
    <property type="entry name" value="Peptidase_M20"/>
</dbReference>
<feature type="non-terminal residue" evidence="5">
    <location>
        <position position="283"/>
    </location>
</feature>
<dbReference type="Gene3D" id="3.40.630.10">
    <property type="entry name" value="Zn peptidases"/>
    <property type="match status" value="1"/>
</dbReference>
<feature type="domain" description="Peptidase M20 dimerisation" evidence="4">
    <location>
        <begin position="122"/>
        <end position="274"/>
    </location>
</feature>
<keyword evidence="1" id="KW-0645">Protease</keyword>
<dbReference type="InterPro" id="IPR036264">
    <property type="entry name" value="Bact_exopeptidase_dim_dom"/>
</dbReference>
<comment type="caution">
    <text evidence="5">The sequence shown here is derived from an EMBL/GenBank/DDBJ whole genome shotgun (WGS) entry which is preliminary data.</text>
</comment>
<evidence type="ECO:0000256" key="3">
    <source>
        <dbReference type="ARBA" id="ARBA00022801"/>
    </source>
</evidence>
<gene>
    <name evidence="5" type="ORF">S12H4_28675</name>
</gene>
<keyword evidence="2" id="KW-0479">Metal-binding</keyword>
<dbReference type="Gene3D" id="3.30.70.360">
    <property type="match status" value="1"/>
</dbReference>
<dbReference type="Pfam" id="PF07687">
    <property type="entry name" value="M20_dimer"/>
    <property type="match status" value="1"/>
</dbReference>
<evidence type="ECO:0000259" key="4">
    <source>
        <dbReference type="Pfam" id="PF07687"/>
    </source>
</evidence>
<dbReference type="SUPFAM" id="SSF55031">
    <property type="entry name" value="Bacterial exopeptidase dimerisation domain"/>
    <property type="match status" value="1"/>
</dbReference>
<protein>
    <recommendedName>
        <fullName evidence="4">Peptidase M20 dimerisation domain-containing protein</fullName>
    </recommendedName>
</protein>
<dbReference type="InterPro" id="IPR011650">
    <property type="entry name" value="Peptidase_M20_dimer"/>
</dbReference>
<accession>X1SEM6</accession>
<dbReference type="SUPFAM" id="SSF53187">
    <property type="entry name" value="Zn-dependent exopeptidases"/>
    <property type="match status" value="1"/>
</dbReference>